<evidence type="ECO:0000313" key="20">
    <source>
        <dbReference type="Proteomes" id="UP000077177"/>
    </source>
</evidence>
<evidence type="ECO:0000256" key="6">
    <source>
        <dbReference type="ARBA" id="ARBA00022692"/>
    </source>
</evidence>
<evidence type="ECO:0000259" key="18">
    <source>
        <dbReference type="Pfam" id="PF22461"/>
    </source>
</evidence>
<accession>A0A172TRG5</accession>
<feature type="transmembrane region" description="Helical" evidence="15">
    <location>
        <begin position="244"/>
        <end position="264"/>
    </location>
</feature>
<dbReference type="GO" id="GO:0046930">
    <property type="term" value="C:pore complex"/>
    <property type="evidence" value="ECO:0007669"/>
    <property type="project" value="UniProtKB-KW"/>
</dbReference>
<keyword evidence="20" id="KW-1185">Reference proteome</keyword>
<dbReference type="GO" id="GO:0009279">
    <property type="term" value="C:cell outer membrane"/>
    <property type="evidence" value="ECO:0007669"/>
    <property type="project" value="UniProtKB-SubCell"/>
</dbReference>
<reference evidence="20" key="1">
    <citation type="submission" date="2015-01" db="EMBL/GenBank/DDBJ databases">
        <title>Flavisolibacter sp./LCS9/ whole genome sequencing.</title>
        <authorList>
            <person name="Kim M.K."/>
            <person name="Srinivasan S."/>
            <person name="Lee J.-J."/>
        </authorList>
    </citation>
    <scope>NUCLEOTIDE SEQUENCE [LARGE SCALE GENOMIC DNA]</scope>
    <source>
        <strain evidence="20">LCS9</strain>
    </source>
</reference>
<reference evidence="19 20" key="2">
    <citation type="journal article" date="2016" name="Int. J. Syst. Evol. Microbiol.">
        <title>Flavisolibacter tropicus sp. nov., isolated from tropical soil.</title>
        <authorList>
            <person name="Lee J.J."/>
            <person name="Kang M.S."/>
            <person name="Kim G.S."/>
            <person name="Lee C.S."/>
            <person name="Lim S."/>
            <person name="Lee J."/>
            <person name="Roh S.H."/>
            <person name="Kang H."/>
            <person name="Ha J.M."/>
            <person name="Bae S."/>
            <person name="Jung H.Y."/>
            <person name="Kim M.K."/>
        </authorList>
    </citation>
    <scope>NUCLEOTIDE SEQUENCE [LARGE SCALE GENOMIC DNA]</scope>
    <source>
        <strain evidence="19 20">LCS9</strain>
    </source>
</reference>
<keyword evidence="4" id="KW-1134">Transmembrane beta strand</keyword>
<evidence type="ECO:0008006" key="21">
    <source>
        <dbReference type="Google" id="ProtNLM"/>
    </source>
</evidence>
<dbReference type="GO" id="GO:0015288">
    <property type="term" value="F:porin activity"/>
    <property type="evidence" value="ECO:0007669"/>
    <property type="project" value="UniProtKB-KW"/>
</dbReference>
<evidence type="ECO:0000313" key="19">
    <source>
        <dbReference type="EMBL" id="ANE49620.1"/>
    </source>
</evidence>
<evidence type="ECO:0000256" key="8">
    <source>
        <dbReference type="ARBA" id="ARBA00023047"/>
    </source>
</evidence>
<keyword evidence="9" id="KW-0406">Ion transport</keyword>
<dbReference type="RefSeq" id="WP_066401739.1">
    <property type="nucleotide sequence ID" value="NZ_CP011390.1"/>
</dbReference>
<keyword evidence="6 15" id="KW-0812">Transmembrane</keyword>
<dbReference type="AlphaFoldDB" id="A0A172TRG5"/>
<dbReference type="GO" id="GO:0015159">
    <property type="term" value="F:polysaccharide transmembrane transporter activity"/>
    <property type="evidence" value="ECO:0007669"/>
    <property type="project" value="InterPro"/>
</dbReference>
<evidence type="ECO:0000259" key="17">
    <source>
        <dbReference type="Pfam" id="PF02563"/>
    </source>
</evidence>
<feature type="domain" description="Polysaccharide export protein N-terminal" evidence="17">
    <location>
        <begin position="43"/>
        <end position="145"/>
    </location>
</feature>
<keyword evidence="14" id="KW-0449">Lipoprotein</keyword>
<evidence type="ECO:0000256" key="12">
    <source>
        <dbReference type="ARBA" id="ARBA00023139"/>
    </source>
</evidence>
<keyword evidence="5" id="KW-0762">Sugar transport</keyword>
<keyword evidence="12" id="KW-0564">Palmitate</keyword>
<dbReference type="OrthoDB" id="662756at2"/>
<evidence type="ECO:0000256" key="3">
    <source>
        <dbReference type="ARBA" id="ARBA00022448"/>
    </source>
</evidence>
<evidence type="ECO:0000256" key="10">
    <source>
        <dbReference type="ARBA" id="ARBA00023114"/>
    </source>
</evidence>
<dbReference type="Pfam" id="PF22461">
    <property type="entry name" value="SLBB_2"/>
    <property type="match status" value="1"/>
</dbReference>
<proteinExistence type="inferred from homology"/>
<dbReference type="Proteomes" id="UP000077177">
    <property type="component" value="Chromosome"/>
</dbReference>
<evidence type="ECO:0000256" key="13">
    <source>
        <dbReference type="ARBA" id="ARBA00023237"/>
    </source>
</evidence>
<feature type="domain" description="SLBB" evidence="18">
    <location>
        <begin position="149"/>
        <end position="228"/>
    </location>
</feature>
<gene>
    <name evidence="19" type="ORF">SY85_02970</name>
</gene>
<keyword evidence="10" id="KW-0626">Porin</keyword>
<dbReference type="InterPro" id="IPR049712">
    <property type="entry name" value="Poly_export"/>
</dbReference>
<evidence type="ECO:0000256" key="11">
    <source>
        <dbReference type="ARBA" id="ARBA00023136"/>
    </source>
</evidence>
<organism evidence="19 20">
    <name type="scientific">Flavisolibacter tropicus</name>
    <dbReference type="NCBI Taxonomy" id="1492898"/>
    <lineage>
        <taxon>Bacteria</taxon>
        <taxon>Pseudomonadati</taxon>
        <taxon>Bacteroidota</taxon>
        <taxon>Chitinophagia</taxon>
        <taxon>Chitinophagales</taxon>
        <taxon>Chitinophagaceae</taxon>
        <taxon>Flavisolibacter</taxon>
    </lineage>
</organism>
<sequence length="266" mass="29198">MNNTIWKLTIFVIVVVCVSACVNPKSATYFIDQKDAEIKTSNQSAKVLIHSNDVLNINVTSMSTQPTNLFNISNVSTNSNTSSSFPGLYSSQPAGYLVDPDGYIKLPYLGKLKADGLSSNELADTITNGILSRKLMIDPIVNVRLLNFKVTVLGEVGHPMVINVPNEKISILEAIGMAGDLTMYAIRDKVLLIREEDGKKITKRLDLNSASMLTSPYYYLKSNDVIYVEPNSAKISSTSKSRQVLPIIFSAMGLAVIILDRIAFRN</sequence>
<evidence type="ECO:0000256" key="5">
    <source>
        <dbReference type="ARBA" id="ARBA00022597"/>
    </source>
</evidence>
<dbReference type="Pfam" id="PF02563">
    <property type="entry name" value="Poly_export"/>
    <property type="match status" value="1"/>
</dbReference>
<dbReference type="Gene3D" id="3.30.1950.10">
    <property type="entry name" value="wza like domain"/>
    <property type="match status" value="1"/>
</dbReference>
<evidence type="ECO:0000256" key="15">
    <source>
        <dbReference type="SAM" id="Phobius"/>
    </source>
</evidence>
<evidence type="ECO:0000256" key="7">
    <source>
        <dbReference type="ARBA" id="ARBA00022729"/>
    </source>
</evidence>
<keyword evidence="8" id="KW-0625">Polysaccharide transport</keyword>
<evidence type="ECO:0000256" key="14">
    <source>
        <dbReference type="ARBA" id="ARBA00023288"/>
    </source>
</evidence>
<feature type="chain" id="PRO_5008001039" description="Soluble ligand binding domain-containing protein" evidence="16">
    <location>
        <begin position="28"/>
        <end position="266"/>
    </location>
</feature>
<dbReference type="PANTHER" id="PTHR33619:SF3">
    <property type="entry name" value="POLYSACCHARIDE EXPORT PROTEIN GFCE-RELATED"/>
    <property type="match status" value="1"/>
</dbReference>
<dbReference type="InterPro" id="IPR054765">
    <property type="entry name" value="SLBB_dom"/>
</dbReference>
<keyword evidence="3" id="KW-0813">Transport</keyword>
<dbReference type="EMBL" id="CP011390">
    <property type="protein sequence ID" value="ANE49620.1"/>
    <property type="molecule type" value="Genomic_DNA"/>
</dbReference>
<comment type="similarity">
    <text evidence="2">Belongs to the BexD/CtrA/VexA family.</text>
</comment>
<keyword evidence="13" id="KW-0998">Cell outer membrane</keyword>
<evidence type="ECO:0000256" key="1">
    <source>
        <dbReference type="ARBA" id="ARBA00004571"/>
    </source>
</evidence>
<keyword evidence="7 16" id="KW-0732">Signal</keyword>
<comment type="subcellular location">
    <subcellularLocation>
        <location evidence="1">Cell outer membrane</location>
        <topology evidence="1">Multi-pass membrane protein</topology>
    </subcellularLocation>
</comment>
<evidence type="ECO:0000256" key="2">
    <source>
        <dbReference type="ARBA" id="ARBA00009450"/>
    </source>
</evidence>
<protein>
    <recommendedName>
        <fullName evidence="21">Soluble ligand binding domain-containing protein</fullName>
    </recommendedName>
</protein>
<evidence type="ECO:0000256" key="4">
    <source>
        <dbReference type="ARBA" id="ARBA00022452"/>
    </source>
</evidence>
<dbReference type="KEGG" id="fla:SY85_02970"/>
<feature type="signal peptide" evidence="16">
    <location>
        <begin position="1"/>
        <end position="27"/>
    </location>
</feature>
<dbReference type="PANTHER" id="PTHR33619">
    <property type="entry name" value="POLYSACCHARIDE EXPORT PROTEIN GFCE-RELATED"/>
    <property type="match status" value="1"/>
</dbReference>
<name>A0A172TRG5_9BACT</name>
<dbReference type="PATRIC" id="fig|1492898.3.peg.650"/>
<evidence type="ECO:0000256" key="16">
    <source>
        <dbReference type="SAM" id="SignalP"/>
    </source>
</evidence>
<keyword evidence="15" id="KW-1133">Transmembrane helix</keyword>
<dbReference type="GO" id="GO:0006811">
    <property type="term" value="P:monoatomic ion transport"/>
    <property type="evidence" value="ECO:0007669"/>
    <property type="project" value="UniProtKB-KW"/>
</dbReference>
<dbReference type="STRING" id="1492898.SY85_02970"/>
<dbReference type="InterPro" id="IPR003715">
    <property type="entry name" value="Poly_export_N"/>
</dbReference>
<evidence type="ECO:0000256" key="9">
    <source>
        <dbReference type="ARBA" id="ARBA00023065"/>
    </source>
</evidence>
<keyword evidence="11 15" id="KW-0472">Membrane</keyword>